<organism evidence="1 2">
    <name type="scientific">Chryseobacterium luquanense</name>
    <dbReference type="NCBI Taxonomy" id="2983766"/>
    <lineage>
        <taxon>Bacteria</taxon>
        <taxon>Pseudomonadati</taxon>
        <taxon>Bacteroidota</taxon>
        <taxon>Flavobacteriia</taxon>
        <taxon>Flavobacteriales</taxon>
        <taxon>Weeksellaceae</taxon>
        <taxon>Chryseobacterium group</taxon>
        <taxon>Chryseobacterium</taxon>
    </lineage>
</organism>
<dbReference type="RefSeq" id="WP_267282775.1">
    <property type="nucleotide sequence ID" value="NZ_JAOVZV010000022.1"/>
</dbReference>
<evidence type="ECO:0000313" key="2">
    <source>
        <dbReference type="Proteomes" id="UP001070176"/>
    </source>
</evidence>
<evidence type="ECO:0000313" key="1">
    <source>
        <dbReference type="EMBL" id="MCX8534327.1"/>
    </source>
</evidence>
<dbReference type="EMBL" id="JAOVZV010000022">
    <property type="protein sequence ID" value="MCX8534327.1"/>
    <property type="molecule type" value="Genomic_DNA"/>
</dbReference>
<gene>
    <name evidence="1" type="ORF">OEA66_18430</name>
</gene>
<sequence length="155" mass="18878">MTTLNELKLTTVGWRFTDQKSNKIDEEDLKDIKINDPEYSKLKWTEFTHSQEFHLFKLNNDFWRSLNKVNQINVDWGSENKEELNIISKECNLEFDDRIIFFWGGQTSFEISWYLFIKYWDDFCYPSDDNNLIICEEKKILITYVEDCFTIYYLQ</sequence>
<dbReference type="Proteomes" id="UP001070176">
    <property type="component" value="Unassembled WGS sequence"/>
</dbReference>
<keyword evidence="2" id="KW-1185">Reference proteome</keyword>
<name>A0ABT3Y838_9FLAO</name>
<accession>A0ABT3Y838</accession>
<proteinExistence type="predicted"/>
<comment type="caution">
    <text evidence="1">The sequence shown here is derived from an EMBL/GenBank/DDBJ whole genome shotgun (WGS) entry which is preliminary data.</text>
</comment>
<reference evidence="1" key="1">
    <citation type="submission" date="2022-10" db="EMBL/GenBank/DDBJ databases">
        <title>Chryseobacterium sp. nov., a novel bacterial species.</title>
        <authorList>
            <person name="Cao Y."/>
        </authorList>
    </citation>
    <scope>NUCLEOTIDE SEQUENCE</scope>
    <source>
        <strain evidence="1">KC 927</strain>
    </source>
</reference>
<dbReference type="Pfam" id="PF11163">
    <property type="entry name" value="DUF2947"/>
    <property type="match status" value="1"/>
</dbReference>
<protein>
    <submittedName>
        <fullName evidence="1">DUF2947 domain-containing protein</fullName>
    </submittedName>
</protein>
<dbReference type="InterPro" id="IPR021334">
    <property type="entry name" value="DUF2947"/>
</dbReference>